<keyword evidence="10 19" id="KW-1133">Transmembrane helix</keyword>
<dbReference type="GO" id="GO:0008654">
    <property type="term" value="P:phospholipid biosynthetic process"/>
    <property type="evidence" value="ECO:0007669"/>
    <property type="project" value="UniProtKB-KW"/>
</dbReference>
<evidence type="ECO:0000256" key="4">
    <source>
        <dbReference type="ARBA" id="ARBA00022516"/>
    </source>
</evidence>
<feature type="binding site" evidence="18">
    <location>
        <position position="72"/>
    </location>
    <ligand>
        <name>a divalent metal cation</name>
        <dbReference type="ChEBI" id="CHEBI:60240"/>
    </ligand>
</feature>
<evidence type="ECO:0000256" key="18">
    <source>
        <dbReference type="PIRSR" id="PIRSR600829-4"/>
    </source>
</evidence>
<evidence type="ECO:0000313" key="21">
    <source>
        <dbReference type="Proteomes" id="UP000197032"/>
    </source>
</evidence>
<evidence type="ECO:0000256" key="8">
    <source>
        <dbReference type="ARBA" id="ARBA00022777"/>
    </source>
</evidence>
<dbReference type="EMBL" id="BDGJ01000142">
    <property type="protein sequence ID" value="GAW93438.1"/>
    <property type="molecule type" value="Genomic_DNA"/>
</dbReference>
<evidence type="ECO:0000256" key="1">
    <source>
        <dbReference type="ARBA" id="ARBA00004651"/>
    </source>
</evidence>
<keyword evidence="3" id="KW-1003">Cell membrane</keyword>
<keyword evidence="21" id="KW-1185">Reference proteome</keyword>
<feature type="binding site" evidence="17">
    <location>
        <position position="72"/>
    </location>
    <ligand>
        <name>ATP</name>
        <dbReference type="ChEBI" id="CHEBI:30616"/>
    </ligand>
</feature>
<protein>
    <submittedName>
        <fullName evidence="20">Diacylglycerol kinase</fullName>
    </submittedName>
</protein>
<dbReference type="Gene3D" id="1.10.287.3610">
    <property type="match status" value="1"/>
</dbReference>
<reference evidence="21" key="1">
    <citation type="journal article" date="2017" name="Appl. Environ. Microbiol.">
        <title>Genomic Analysis of Calderihabitans maritimus KKC1, a Thermophilic, Hydrogenogenic, Carboxydotrophic Bacterium Isolated from Marine Sediment.</title>
        <authorList>
            <person name="Omae K."/>
            <person name="Yoneda Y."/>
            <person name="Fukuyama Y."/>
            <person name="Yoshida T."/>
            <person name="Sako Y."/>
        </authorList>
    </citation>
    <scope>NUCLEOTIDE SEQUENCE [LARGE SCALE GENOMIC DNA]</scope>
    <source>
        <strain evidence="21">KKC1</strain>
    </source>
</reference>
<keyword evidence="4" id="KW-0444">Lipid biosynthesis</keyword>
<evidence type="ECO:0000256" key="3">
    <source>
        <dbReference type="ARBA" id="ARBA00022475"/>
    </source>
</evidence>
<dbReference type="GO" id="GO:0016301">
    <property type="term" value="F:kinase activity"/>
    <property type="evidence" value="ECO:0007669"/>
    <property type="project" value="UniProtKB-KW"/>
</dbReference>
<evidence type="ECO:0000256" key="14">
    <source>
        <dbReference type="ARBA" id="ARBA00023264"/>
    </source>
</evidence>
<feature type="transmembrane region" description="Helical" evidence="19">
    <location>
        <begin position="29"/>
        <end position="46"/>
    </location>
</feature>
<evidence type="ECO:0000256" key="17">
    <source>
        <dbReference type="PIRSR" id="PIRSR600829-3"/>
    </source>
</evidence>
<name>A0A1Z5HVL0_9FIRM</name>
<dbReference type="PANTHER" id="PTHR34299:SF1">
    <property type="entry name" value="DIACYLGLYCEROL KINASE"/>
    <property type="match status" value="1"/>
</dbReference>
<dbReference type="CDD" id="cd14265">
    <property type="entry name" value="UDPK_IM_like"/>
    <property type="match status" value="1"/>
</dbReference>
<comment type="caution">
    <text evidence="20">The sequence shown here is derived from an EMBL/GenBank/DDBJ whole genome shotgun (WGS) entry which is preliminary data.</text>
</comment>
<evidence type="ECO:0000256" key="6">
    <source>
        <dbReference type="ARBA" id="ARBA00022692"/>
    </source>
</evidence>
<dbReference type="RefSeq" id="WP_088554579.1">
    <property type="nucleotide sequence ID" value="NZ_BDGJ01000142.1"/>
</dbReference>
<evidence type="ECO:0000256" key="16">
    <source>
        <dbReference type="PIRSR" id="PIRSR600829-2"/>
    </source>
</evidence>
<evidence type="ECO:0000256" key="2">
    <source>
        <dbReference type="ARBA" id="ARBA00005967"/>
    </source>
</evidence>
<keyword evidence="12 19" id="KW-0472">Membrane</keyword>
<comment type="cofactor">
    <cofactor evidence="18">
        <name>Mg(2+)</name>
        <dbReference type="ChEBI" id="CHEBI:18420"/>
    </cofactor>
    <text evidence="18">Mn(2+), Zn(2+), Cd(2+) and Co(2+) support activity to lesser extents.</text>
</comment>
<comment type="similarity">
    <text evidence="2">Belongs to the bacterial diacylglycerol kinase family.</text>
</comment>
<dbReference type="PANTHER" id="PTHR34299">
    <property type="entry name" value="DIACYLGLYCEROL KINASE"/>
    <property type="match status" value="1"/>
</dbReference>
<evidence type="ECO:0000256" key="13">
    <source>
        <dbReference type="ARBA" id="ARBA00023209"/>
    </source>
</evidence>
<evidence type="ECO:0000256" key="15">
    <source>
        <dbReference type="PIRSR" id="PIRSR600829-1"/>
    </source>
</evidence>
<keyword evidence="18" id="KW-0479">Metal-binding</keyword>
<feature type="binding site" evidence="16">
    <location>
        <position position="65"/>
    </location>
    <ligand>
        <name>substrate</name>
    </ligand>
</feature>
<evidence type="ECO:0000256" key="5">
    <source>
        <dbReference type="ARBA" id="ARBA00022679"/>
    </source>
</evidence>
<evidence type="ECO:0000313" key="20">
    <source>
        <dbReference type="EMBL" id="GAW93438.1"/>
    </source>
</evidence>
<evidence type="ECO:0000256" key="12">
    <source>
        <dbReference type="ARBA" id="ARBA00023136"/>
    </source>
</evidence>
<evidence type="ECO:0000256" key="10">
    <source>
        <dbReference type="ARBA" id="ARBA00022989"/>
    </source>
</evidence>
<feature type="transmembrane region" description="Helical" evidence="19">
    <location>
        <begin position="52"/>
        <end position="71"/>
    </location>
</feature>
<dbReference type="Proteomes" id="UP000197032">
    <property type="component" value="Unassembled WGS sequence"/>
</dbReference>
<organism evidence="20 21">
    <name type="scientific">Calderihabitans maritimus</name>
    <dbReference type="NCBI Taxonomy" id="1246530"/>
    <lineage>
        <taxon>Bacteria</taxon>
        <taxon>Bacillati</taxon>
        <taxon>Bacillota</taxon>
        <taxon>Clostridia</taxon>
        <taxon>Neomoorellales</taxon>
        <taxon>Calderihabitantaceae</taxon>
        <taxon>Calderihabitans</taxon>
    </lineage>
</organism>
<keyword evidence="14" id="KW-1208">Phospholipid metabolism</keyword>
<evidence type="ECO:0000256" key="9">
    <source>
        <dbReference type="ARBA" id="ARBA00022840"/>
    </source>
</evidence>
<sequence>MFNRTLKESFQAALAGIIHCLRTQRNMRIHFIATLLVIVLAAKLGVSKTEGLLLLLTIAMVWVCEIFNTALEIAIDMYTSTFHPLARIAKNVAAGAVLVAAMAAVIMGIAIFYPKLKVLLF</sequence>
<dbReference type="OrthoDB" id="9789934at2"/>
<dbReference type="Pfam" id="PF01219">
    <property type="entry name" value="DAGK_prokar"/>
    <property type="match status" value="1"/>
</dbReference>
<dbReference type="InterPro" id="IPR036945">
    <property type="entry name" value="DAGK_sf"/>
</dbReference>
<proteinExistence type="inferred from homology"/>
<keyword evidence="8 20" id="KW-0418">Kinase</keyword>
<dbReference type="InterPro" id="IPR033717">
    <property type="entry name" value="UDPK"/>
</dbReference>
<evidence type="ECO:0000256" key="19">
    <source>
        <dbReference type="SAM" id="Phobius"/>
    </source>
</evidence>
<feature type="active site" description="Proton acceptor" evidence="15">
    <location>
        <position position="65"/>
    </location>
</feature>
<feature type="transmembrane region" description="Helical" evidence="19">
    <location>
        <begin position="92"/>
        <end position="113"/>
    </location>
</feature>
<keyword evidence="18" id="KW-0460">Magnesium</keyword>
<keyword evidence="5" id="KW-0808">Transferase</keyword>
<keyword evidence="11" id="KW-0443">Lipid metabolism</keyword>
<gene>
    <name evidence="20" type="ORF">KKC1_25720</name>
</gene>
<dbReference type="GO" id="GO:0005886">
    <property type="term" value="C:plasma membrane"/>
    <property type="evidence" value="ECO:0007669"/>
    <property type="project" value="UniProtKB-SubCell"/>
</dbReference>
<dbReference type="GO" id="GO:0046872">
    <property type="term" value="F:metal ion binding"/>
    <property type="evidence" value="ECO:0007669"/>
    <property type="project" value="UniProtKB-KW"/>
</dbReference>
<keyword evidence="7 17" id="KW-0547">Nucleotide-binding</keyword>
<accession>A0A1Z5HVL0</accession>
<keyword evidence="6 19" id="KW-0812">Transmembrane</keyword>
<evidence type="ECO:0000256" key="11">
    <source>
        <dbReference type="ARBA" id="ARBA00023098"/>
    </source>
</evidence>
<keyword evidence="13" id="KW-0594">Phospholipid biosynthesis</keyword>
<comment type="subcellular location">
    <subcellularLocation>
        <location evidence="1">Cell membrane</location>
        <topology evidence="1">Multi-pass membrane protein</topology>
    </subcellularLocation>
</comment>
<dbReference type="GO" id="GO:0005524">
    <property type="term" value="F:ATP binding"/>
    <property type="evidence" value="ECO:0007669"/>
    <property type="project" value="UniProtKB-KW"/>
</dbReference>
<dbReference type="AlphaFoldDB" id="A0A1Z5HVL0"/>
<keyword evidence="9 17" id="KW-0067">ATP-binding</keyword>
<evidence type="ECO:0000256" key="7">
    <source>
        <dbReference type="ARBA" id="ARBA00022741"/>
    </source>
</evidence>
<dbReference type="InterPro" id="IPR000829">
    <property type="entry name" value="DAGK"/>
</dbReference>